<name>A0A098TI60_9CYAN</name>
<dbReference type="RefSeq" id="WP_036536157.1">
    <property type="nucleotide sequence ID" value="NZ_JJML01000059.1"/>
</dbReference>
<comment type="caution">
    <text evidence="1">The sequence shown here is derived from an EMBL/GenBank/DDBJ whole genome shotgun (WGS) entry which is preliminary data.</text>
</comment>
<sequence>MPSPKAKGKRPIYLNTEQTDQLLSVILALMGEVSVVRERLDTLERLLEAKGVLSRSELENYVPDGLAEQERALWRTEYLARMLRVLRND</sequence>
<reference evidence="1 2" key="1">
    <citation type="journal article" date="2014" name="Mol. Ecol.">
        <title>Evolution of Synechococcus.</title>
        <authorList>
            <person name="Dvorak P."/>
            <person name="Casamatta D."/>
            <person name="Hasler P."/>
            <person name="Poulickova A."/>
            <person name="Ondrej V."/>
            <person name="Sanges R."/>
        </authorList>
    </citation>
    <scope>NUCLEOTIDE SEQUENCE [LARGE SCALE GENOMIC DNA]</scope>
    <source>
        <strain evidence="1 2">CAUP A 1101</strain>
    </source>
</reference>
<proteinExistence type="predicted"/>
<keyword evidence="2" id="KW-1185">Reference proteome</keyword>
<protein>
    <submittedName>
        <fullName evidence="1">Uncharacterized protein</fullName>
    </submittedName>
</protein>
<gene>
    <name evidence="1" type="ORF">DO97_16520</name>
</gene>
<accession>A0A098TI60</accession>
<evidence type="ECO:0000313" key="2">
    <source>
        <dbReference type="Proteomes" id="UP000030170"/>
    </source>
</evidence>
<evidence type="ECO:0000313" key="1">
    <source>
        <dbReference type="EMBL" id="KGF71667.1"/>
    </source>
</evidence>
<dbReference type="AlphaFoldDB" id="A0A098TI60"/>
<dbReference type="EMBL" id="JJML01000059">
    <property type="protein sequence ID" value="KGF71667.1"/>
    <property type="molecule type" value="Genomic_DNA"/>
</dbReference>
<organism evidence="1 2">
    <name type="scientific">Neosynechococcus sphagnicola sy1</name>
    <dbReference type="NCBI Taxonomy" id="1497020"/>
    <lineage>
        <taxon>Bacteria</taxon>
        <taxon>Bacillati</taxon>
        <taxon>Cyanobacteriota</taxon>
        <taxon>Cyanophyceae</taxon>
        <taxon>Neosynechococcales</taxon>
        <taxon>Neosynechococcaceae</taxon>
        <taxon>Neosynechococcus</taxon>
    </lineage>
</organism>
<dbReference type="OrthoDB" id="467106at2"/>
<dbReference type="Proteomes" id="UP000030170">
    <property type="component" value="Unassembled WGS sequence"/>
</dbReference>